<comment type="caution">
    <text evidence="1">The sequence shown here is derived from an EMBL/GenBank/DDBJ whole genome shotgun (WGS) entry which is preliminary data.</text>
</comment>
<organism evidence="1 2">
    <name type="scientific">Pseudidiomarina aestuarii</name>
    <dbReference type="NCBI Taxonomy" id="624146"/>
    <lineage>
        <taxon>Bacteria</taxon>
        <taxon>Pseudomonadati</taxon>
        <taxon>Pseudomonadota</taxon>
        <taxon>Gammaproteobacteria</taxon>
        <taxon>Alteromonadales</taxon>
        <taxon>Idiomarinaceae</taxon>
        <taxon>Pseudidiomarina</taxon>
    </lineage>
</organism>
<proteinExistence type="predicted"/>
<name>A0A6N4DCN8_9GAMM</name>
<dbReference type="AlphaFoldDB" id="A0A6N4DCN8"/>
<protein>
    <submittedName>
        <fullName evidence="1">Uncharacterized protein</fullName>
    </submittedName>
</protein>
<dbReference type="Proteomes" id="UP000241514">
    <property type="component" value="Unassembled WGS sequence"/>
</dbReference>
<accession>A0A6N4DCN8</accession>
<dbReference type="EMBL" id="PYVG01000005">
    <property type="protein sequence ID" value="PTB89944.1"/>
    <property type="molecule type" value="Genomic_DNA"/>
</dbReference>
<evidence type="ECO:0000313" key="1">
    <source>
        <dbReference type="EMBL" id="PTB89944.1"/>
    </source>
</evidence>
<evidence type="ECO:0000313" key="2">
    <source>
        <dbReference type="Proteomes" id="UP000241514"/>
    </source>
</evidence>
<reference evidence="1 2" key="1">
    <citation type="submission" date="2018-03" db="EMBL/GenBank/DDBJ databases">
        <title>Cross-interface Injection: A General Nanoliter Liquid Handling Method Applied to Single Cells Genome Amplification Automated Nanoliter Liquid Handling Applied to Single Cell Multiple Displacement Amplification.</title>
        <authorList>
            <person name="Yun J."/>
            <person name="Xu P."/>
            <person name="Xu J."/>
            <person name="Dai X."/>
            <person name="Wang Y."/>
            <person name="Zheng X."/>
            <person name="Cao C."/>
            <person name="Yi Q."/>
            <person name="Zhu Y."/>
            <person name="Wang L."/>
            <person name="Dong Z."/>
            <person name="Huang Y."/>
            <person name="Huang L."/>
            <person name="Du W."/>
        </authorList>
    </citation>
    <scope>NUCLEOTIDE SEQUENCE [LARGE SCALE GENOMIC DNA]</scope>
    <source>
        <strain evidence="1 2">A9-4</strain>
    </source>
</reference>
<gene>
    <name evidence="1" type="ORF">C9928_01670</name>
</gene>
<sequence>MCFKVQNVAIEIAGALYHENQSNCKQKCLFLRFSQRLQAAKMFALFNYRFLMLPESIQSRVALCSIDADIMKGFSENHADYY</sequence>